<comment type="catalytic activity">
    <reaction evidence="1">
        <text>an L-aminoacyl-L-amino acid + H2O = 2 an L-alpha-amino acid</text>
        <dbReference type="Rhea" id="RHEA:48940"/>
        <dbReference type="ChEBI" id="CHEBI:15377"/>
        <dbReference type="ChEBI" id="CHEBI:59869"/>
        <dbReference type="ChEBI" id="CHEBI:77460"/>
    </reaction>
</comment>
<dbReference type="Gene3D" id="3.60.60.10">
    <property type="entry name" value="Penicillin V Acylase, Chain A"/>
    <property type="match status" value="1"/>
</dbReference>
<dbReference type="PANTHER" id="PTHR12994:SF17">
    <property type="entry name" value="LD30995P"/>
    <property type="match status" value="1"/>
</dbReference>
<dbReference type="PANTHER" id="PTHR12994">
    <property type="entry name" value="SECERNIN"/>
    <property type="match status" value="1"/>
</dbReference>
<dbReference type="GeneID" id="90986223"/>
<comment type="similarity">
    <text evidence="1">Belongs to the peptidase C69 family.</text>
</comment>
<dbReference type="Proteomes" id="UP000006462">
    <property type="component" value="Unassembled WGS sequence"/>
</dbReference>
<proteinExistence type="inferred from homology"/>
<keyword evidence="2" id="KW-0732">Signal</keyword>
<keyword evidence="1" id="KW-0645">Protease</keyword>
<evidence type="ECO:0000313" key="4">
    <source>
        <dbReference type="Proteomes" id="UP000006462"/>
    </source>
</evidence>
<protein>
    <recommendedName>
        <fullName evidence="1">Dipeptidase</fullName>
        <ecNumber evidence="1">3.4.-.-</ecNumber>
    </recommendedName>
</protein>
<evidence type="ECO:0000256" key="1">
    <source>
        <dbReference type="RuleBase" id="RU364089"/>
    </source>
</evidence>
<keyword evidence="1" id="KW-0378">Hydrolase</keyword>
<accession>A0ABM9ZS81</accession>
<keyword evidence="4" id="KW-1185">Reference proteome</keyword>
<name>A0ABM9ZS81_9BACT</name>
<keyword evidence="1" id="KW-0224">Dipeptidase</keyword>
<gene>
    <name evidence="3" type="ORF">HMPREF7215_2414</name>
</gene>
<dbReference type="EMBL" id="ADFP01000123">
    <property type="protein sequence ID" value="EFB89679.1"/>
    <property type="molecule type" value="Genomic_DNA"/>
</dbReference>
<dbReference type="InterPro" id="IPR005322">
    <property type="entry name" value="Peptidase_C69"/>
</dbReference>
<feature type="signal peptide" evidence="2">
    <location>
        <begin position="1"/>
        <end position="24"/>
    </location>
</feature>
<evidence type="ECO:0000256" key="2">
    <source>
        <dbReference type="SAM" id="SignalP"/>
    </source>
</evidence>
<organism evidence="3 4">
    <name type="scientific">Pyramidobacter piscolens W5455</name>
    <dbReference type="NCBI Taxonomy" id="352165"/>
    <lineage>
        <taxon>Bacteria</taxon>
        <taxon>Thermotogati</taxon>
        <taxon>Synergistota</taxon>
        <taxon>Synergistia</taxon>
        <taxon>Synergistales</taxon>
        <taxon>Dethiosulfovibrionaceae</taxon>
        <taxon>Pyramidobacter</taxon>
    </lineage>
</organism>
<evidence type="ECO:0000313" key="3">
    <source>
        <dbReference type="EMBL" id="EFB89679.1"/>
    </source>
</evidence>
<dbReference type="Pfam" id="PF03577">
    <property type="entry name" value="Peptidase_C69"/>
    <property type="match status" value="1"/>
</dbReference>
<comment type="caution">
    <text evidence="3">The sequence shown here is derived from an EMBL/GenBank/DDBJ whole genome shotgun (WGS) entry which is preliminary data.</text>
</comment>
<dbReference type="EC" id="3.4.-.-" evidence="1"/>
<feature type="chain" id="PRO_5045593293" description="Dipeptidase" evidence="2">
    <location>
        <begin position="25"/>
        <end position="564"/>
    </location>
</feature>
<dbReference type="RefSeq" id="WP_009165853.1">
    <property type="nucleotide sequence ID" value="NZ_ADFP01000123.1"/>
</dbReference>
<reference evidence="3 4" key="1">
    <citation type="submission" date="2009-12" db="EMBL/GenBank/DDBJ databases">
        <authorList>
            <person name="Shrivastava S."/>
            <person name="Madupu R."/>
            <person name="Durkin A.S."/>
            <person name="Torralba M."/>
            <person name="Methe B."/>
            <person name="Sutton G.G."/>
            <person name="Strausberg R.L."/>
            <person name="Nelson K.E."/>
        </authorList>
    </citation>
    <scope>NUCLEOTIDE SEQUENCE [LARGE SCALE GENOMIC DNA]</scope>
    <source>
        <strain evidence="3 4">W5455</strain>
    </source>
</reference>
<sequence>MSFFVLFILLTAAALAAHASAARACTTMGAGRNATADGSVLVTHSCDGWYDQRIRVIRGGEHAPGETVDIYNVMCHANHPAEPLRKVGSVPQAARTYTYFQIAYPFMNEKQVIIGEFTWTGRPELASPQGVFYIENLEALALARCATARDAVRLMGQFAEEHGYADGGETLVVGDPNEAWVFEIVGAGTDWEPGCGRPGAHWAARRIPDDGFFVGANRSRLGVIELAESDTLMLGSELTGYAEKQDWWKPGEPFDFSKIFNPEPYGYAFYASRREWRALNLVAPSRGFPVIDCHEAYPFSVVPDKKLTVQDLMDVYSDHLEGTDYDLTKGLAAGPFGCPVRWFTPAASRPEGRKTDDWERSIAIYRCAYSFVAQCRGWLPDPVGGVLWFGLGAPDTTVYVPVYSGVLEVPAPWREGKSHVFDRSCAWWAFTLVNNWACLRWDAMYQDIRARRARYEERFLAAQTGFENEIADLCARGRGEEAVQRVTEHTCAQMDELCDGWWSFAFELIGKYHDGGVMTPQGAMTTPGYPAEWLERVDFGATSERDLKKLGGPKLSGSFSGISL</sequence>